<name>A0A942TGY3_9BACI</name>
<keyword evidence="1" id="KW-1133">Transmembrane helix</keyword>
<evidence type="ECO:0000313" key="2">
    <source>
        <dbReference type="EMBL" id="MBS4195952.1"/>
    </source>
</evidence>
<feature type="transmembrane region" description="Helical" evidence="1">
    <location>
        <begin position="32"/>
        <end position="52"/>
    </location>
</feature>
<keyword evidence="1" id="KW-0812">Transmembrane</keyword>
<evidence type="ECO:0000313" key="3">
    <source>
        <dbReference type="Proteomes" id="UP000681414"/>
    </source>
</evidence>
<gene>
    <name evidence="2" type="ORF">KHA97_12870</name>
</gene>
<dbReference type="RefSeq" id="WP_213125124.1">
    <property type="nucleotide sequence ID" value="NZ_JAGYPG010000002.1"/>
</dbReference>
<keyword evidence="3" id="KW-1185">Reference proteome</keyword>
<comment type="caution">
    <text evidence="2">The sequence shown here is derived from an EMBL/GenBank/DDBJ whole genome shotgun (WGS) entry which is preliminary data.</text>
</comment>
<dbReference type="EMBL" id="JAGYPG010000002">
    <property type="protein sequence ID" value="MBS4195952.1"/>
    <property type="molecule type" value="Genomic_DNA"/>
</dbReference>
<evidence type="ECO:0000256" key="1">
    <source>
        <dbReference type="SAM" id="Phobius"/>
    </source>
</evidence>
<sequence length="97" mass="11534">MMYIILFASLLISSLISIWIFKITTRKWLGNLAGFSINTVIIVVAMWVSYMVDEEARIFGYSEFYLIIFYIPILSWINFFILEYIEFKLKANRQSIK</sequence>
<organism evidence="2 3">
    <name type="scientific">Lederbergia citri</name>
    <dbReference type="NCBI Taxonomy" id="2833580"/>
    <lineage>
        <taxon>Bacteria</taxon>
        <taxon>Bacillati</taxon>
        <taxon>Bacillota</taxon>
        <taxon>Bacilli</taxon>
        <taxon>Bacillales</taxon>
        <taxon>Bacillaceae</taxon>
        <taxon>Lederbergia</taxon>
    </lineage>
</organism>
<proteinExistence type="predicted"/>
<keyword evidence="1" id="KW-0472">Membrane</keyword>
<feature type="transmembrane region" description="Helical" evidence="1">
    <location>
        <begin position="6"/>
        <end position="25"/>
    </location>
</feature>
<dbReference type="AlphaFoldDB" id="A0A942TGY3"/>
<reference evidence="2 3" key="1">
    <citation type="submission" date="2021-05" db="EMBL/GenBank/DDBJ databases">
        <title>Novel Bacillus species.</title>
        <authorList>
            <person name="Liu G."/>
        </authorList>
    </citation>
    <scope>NUCLEOTIDE SEQUENCE [LARGE SCALE GENOMIC DNA]</scope>
    <source>
        <strain evidence="3">FJAT-49780</strain>
    </source>
</reference>
<feature type="transmembrane region" description="Helical" evidence="1">
    <location>
        <begin position="64"/>
        <end position="85"/>
    </location>
</feature>
<accession>A0A942TGY3</accession>
<protein>
    <submittedName>
        <fullName evidence="2">Uncharacterized protein</fullName>
    </submittedName>
</protein>
<dbReference type="Proteomes" id="UP000681414">
    <property type="component" value="Unassembled WGS sequence"/>
</dbReference>